<evidence type="ECO:0000256" key="2">
    <source>
        <dbReference type="ARBA" id="ARBA00022448"/>
    </source>
</evidence>
<dbReference type="Gene3D" id="2.40.170.20">
    <property type="entry name" value="TonB-dependent receptor, beta-barrel domain"/>
    <property type="match status" value="1"/>
</dbReference>
<dbReference type="InterPro" id="IPR039426">
    <property type="entry name" value="TonB-dep_rcpt-like"/>
</dbReference>
<accession>A0A098S905</accession>
<dbReference type="Gene3D" id="2.170.130.10">
    <property type="entry name" value="TonB-dependent receptor, plug domain"/>
    <property type="match status" value="1"/>
</dbReference>
<feature type="domain" description="TonB-dependent receptor plug" evidence="9">
    <location>
        <begin position="119"/>
        <end position="195"/>
    </location>
</feature>
<keyword evidence="5" id="KW-0732">Signal</keyword>
<dbReference type="InterPro" id="IPR012910">
    <property type="entry name" value="Plug_dom"/>
</dbReference>
<evidence type="ECO:0000256" key="4">
    <source>
        <dbReference type="ARBA" id="ARBA00022692"/>
    </source>
</evidence>
<dbReference type="InterPro" id="IPR036942">
    <property type="entry name" value="Beta-barrel_TonB_sf"/>
</dbReference>
<dbReference type="STRING" id="1524460.IX84_04460"/>
<proteinExistence type="inferred from homology"/>
<dbReference type="PANTHER" id="PTHR30069:SF29">
    <property type="entry name" value="HEMOGLOBIN AND HEMOGLOBIN-HAPTOGLOBIN-BINDING PROTEIN 1-RELATED"/>
    <property type="match status" value="1"/>
</dbReference>
<keyword evidence="6 8" id="KW-0472">Membrane</keyword>
<evidence type="ECO:0000256" key="7">
    <source>
        <dbReference type="ARBA" id="ARBA00023237"/>
    </source>
</evidence>
<keyword evidence="3 8" id="KW-1134">Transmembrane beta strand</keyword>
<dbReference type="SUPFAM" id="SSF49464">
    <property type="entry name" value="Carboxypeptidase regulatory domain-like"/>
    <property type="match status" value="1"/>
</dbReference>
<dbReference type="InterPro" id="IPR037066">
    <property type="entry name" value="Plug_dom_sf"/>
</dbReference>
<organism evidence="10 11">
    <name type="scientific">Phaeodactylibacter xiamenensis</name>
    <dbReference type="NCBI Taxonomy" id="1524460"/>
    <lineage>
        <taxon>Bacteria</taxon>
        <taxon>Pseudomonadati</taxon>
        <taxon>Bacteroidota</taxon>
        <taxon>Saprospiria</taxon>
        <taxon>Saprospirales</taxon>
        <taxon>Haliscomenobacteraceae</taxon>
        <taxon>Phaeodactylibacter</taxon>
    </lineage>
</organism>
<dbReference type="EMBL" id="JPOS01000012">
    <property type="protein sequence ID" value="KGE89039.1"/>
    <property type="molecule type" value="Genomic_DNA"/>
</dbReference>
<keyword evidence="7 8" id="KW-0998">Cell outer membrane</keyword>
<dbReference type="GO" id="GO:0009279">
    <property type="term" value="C:cell outer membrane"/>
    <property type="evidence" value="ECO:0007669"/>
    <property type="project" value="UniProtKB-SubCell"/>
</dbReference>
<evidence type="ECO:0000313" key="10">
    <source>
        <dbReference type="EMBL" id="KGE89039.1"/>
    </source>
</evidence>
<name>A0A098S905_9BACT</name>
<sequence length="769" mass="86514">MLNIHGSIKSANSQEPVIGAVIQDTLSKAYSISDEYGFFTLSLPGVYGCLHTQYIGYEPQVICGVFEEGKALHIELSTSNFLPQVEVSSYSNHGVPKLGRVSLPISTLQLLPQLGGEADLLKTITLLPGIAQGVEGTTGLLVRGGSPDQNLVLMDGAPVYNLSHFGTYLSVFNTDAIKHFDVYKASWPAKYGGRLSGLVDIRTREGNLKHWEGKATISPLLGRFLVEGPLKTDKTSFLLSARSSWLGVLFNAFSGQDFKQRYLMYDLNVKLTHQINDNHRVYLSYYSSLDDSQVEEVLTGGSLGNQERIRSEEAIGVKWGNQTASLRYAAFLSDRWSLQSIIYYTRYRFSGYQREMNLFANGLTTASFNANASSNQDFGIRAFAKYTHRNLSFMLGTEQVIQRFTPQSTFQSEGRSATLLLSDARAFQQNYFSDMNIRLGNATDIRLGIRQVVHQASDTTFLSLEPRLEFESRVGKGLWASLSANYGQQFMHLITGGNAGQANEIWLGATASAPPQQGAQVAMGIRWLDPSARYEVALEAFHRRMSGLTELKAVGNSGLEDVYSWEELLEFNGEGRVDGLELLLRKQEGPLTGWLSYTWSKSQRQFDRINQGEWFPFRFDRRHDCSVVLLYAVSEKWQFSATWSYQTGSHITLPTAKIPNTNIAFEDIFFPGGARINDQRNNVTLPSYHRLDLGCTYRWQKREEGPTHDLSLSIYNAYNRINPYFIRIESTPRFSRDGQYLGEDQPEVVIVGLFPFIPSLSYSRTFDWK</sequence>
<dbReference type="GO" id="GO:0015344">
    <property type="term" value="F:siderophore uptake transmembrane transporter activity"/>
    <property type="evidence" value="ECO:0007669"/>
    <property type="project" value="TreeGrafter"/>
</dbReference>
<dbReference type="InterPro" id="IPR008969">
    <property type="entry name" value="CarboxyPept-like_regulatory"/>
</dbReference>
<reference evidence="10 11" key="1">
    <citation type="journal article" date="2014" name="Int. J. Syst. Evol. Microbiol.">
        <title>Phaeodactylibacter xiamenensis gen. nov., sp. nov., a member of the family Saprospiraceae isolated from the marine alga Phaeodactylum tricornutum.</title>
        <authorList>
            <person name="Chen Z.Jr."/>
            <person name="Lei X."/>
            <person name="Lai Q."/>
            <person name="Li Y."/>
            <person name="Zhang B."/>
            <person name="Zhang J."/>
            <person name="Zhang H."/>
            <person name="Yang L."/>
            <person name="Zheng W."/>
            <person name="Tian Y."/>
            <person name="Yu Z."/>
            <person name="Xu H.Jr."/>
            <person name="Zheng T."/>
        </authorList>
    </citation>
    <scope>NUCLEOTIDE SEQUENCE [LARGE SCALE GENOMIC DNA]</scope>
    <source>
        <strain evidence="10 11">KD52</strain>
    </source>
</reference>
<dbReference type="PANTHER" id="PTHR30069">
    <property type="entry name" value="TONB-DEPENDENT OUTER MEMBRANE RECEPTOR"/>
    <property type="match status" value="1"/>
</dbReference>
<dbReference type="Pfam" id="PF07715">
    <property type="entry name" value="Plug"/>
    <property type="match status" value="1"/>
</dbReference>
<comment type="similarity">
    <text evidence="8">Belongs to the TonB-dependent receptor family.</text>
</comment>
<evidence type="ECO:0000313" key="11">
    <source>
        <dbReference type="Proteomes" id="UP000029736"/>
    </source>
</evidence>
<dbReference type="Proteomes" id="UP000029736">
    <property type="component" value="Unassembled WGS sequence"/>
</dbReference>
<keyword evidence="11" id="KW-1185">Reference proteome</keyword>
<gene>
    <name evidence="10" type="ORF">IX84_04460</name>
</gene>
<evidence type="ECO:0000259" key="9">
    <source>
        <dbReference type="Pfam" id="PF07715"/>
    </source>
</evidence>
<dbReference type="PROSITE" id="PS52016">
    <property type="entry name" value="TONB_DEPENDENT_REC_3"/>
    <property type="match status" value="1"/>
</dbReference>
<evidence type="ECO:0000256" key="8">
    <source>
        <dbReference type="PROSITE-ProRule" id="PRU01360"/>
    </source>
</evidence>
<evidence type="ECO:0000256" key="5">
    <source>
        <dbReference type="ARBA" id="ARBA00022729"/>
    </source>
</evidence>
<keyword evidence="4 8" id="KW-0812">Transmembrane</keyword>
<evidence type="ECO:0000256" key="3">
    <source>
        <dbReference type="ARBA" id="ARBA00022452"/>
    </source>
</evidence>
<evidence type="ECO:0000256" key="6">
    <source>
        <dbReference type="ARBA" id="ARBA00023136"/>
    </source>
</evidence>
<keyword evidence="2 8" id="KW-0813">Transport</keyword>
<comment type="caution">
    <text evidence="10">The sequence shown here is derived from an EMBL/GenBank/DDBJ whole genome shotgun (WGS) entry which is preliminary data.</text>
</comment>
<evidence type="ECO:0000256" key="1">
    <source>
        <dbReference type="ARBA" id="ARBA00004571"/>
    </source>
</evidence>
<comment type="subcellular location">
    <subcellularLocation>
        <location evidence="1 8">Cell outer membrane</location>
        <topology evidence="1 8">Multi-pass membrane protein</topology>
    </subcellularLocation>
</comment>
<dbReference type="GO" id="GO:0044718">
    <property type="term" value="P:siderophore transmembrane transport"/>
    <property type="evidence" value="ECO:0007669"/>
    <property type="project" value="TreeGrafter"/>
</dbReference>
<protein>
    <recommendedName>
        <fullName evidence="9">TonB-dependent receptor plug domain-containing protein</fullName>
    </recommendedName>
</protein>
<dbReference type="SUPFAM" id="SSF56935">
    <property type="entry name" value="Porins"/>
    <property type="match status" value="1"/>
</dbReference>
<dbReference type="AlphaFoldDB" id="A0A098S905"/>